<evidence type="ECO:0000313" key="2">
    <source>
        <dbReference type="Proteomes" id="UP000663651"/>
    </source>
</evidence>
<organism evidence="1 2">
    <name type="scientific">Geobacter benzoatilyticus</name>
    <dbReference type="NCBI Taxonomy" id="2815309"/>
    <lineage>
        <taxon>Bacteria</taxon>
        <taxon>Pseudomonadati</taxon>
        <taxon>Thermodesulfobacteriota</taxon>
        <taxon>Desulfuromonadia</taxon>
        <taxon>Geobacterales</taxon>
        <taxon>Geobacteraceae</taxon>
        <taxon>Geobacter</taxon>
    </lineage>
</organism>
<dbReference type="InterPro" id="IPR019226">
    <property type="entry name" value="DUF2158"/>
</dbReference>
<gene>
    <name evidence="1" type="ORF">JZM60_12665</name>
</gene>
<reference evidence="1 2" key="1">
    <citation type="submission" date="2021-03" db="EMBL/GenBank/DDBJ databases">
        <title>Geobacter metallireducens gen. nov. sp. nov., a microorganism capable of coupling the complete oxidation of organic compounds to the reduction of iron and other metals.</title>
        <authorList>
            <person name="Li Y."/>
        </authorList>
    </citation>
    <scope>NUCLEOTIDE SEQUENCE [LARGE SCALE GENOMIC DNA]</scope>
    <source>
        <strain evidence="1 2">Jerry-YX</strain>
    </source>
</reference>
<dbReference type="EMBL" id="CP071382">
    <property type="protein sequence ID" value="QSV44995.1"/>
    <property type="molecule type" value="Genomic_DNA"/>
</dbReference>
<dbReference type="Proteomes" id="UP000663651">
    <property type="component" value="Chromosome"/>
</dbReference>
<dbReference type="Pfam" id="PF09926">
    <property type="entry name" value="DUF2158"/>
    <property type="match status" value="1"/>
</dbReference>
<accession>A0ABX7Q1Q1</accession>
<sequence>MKMENLSVGDLVRLKSGGPTMTVSAPVEPFGTHDPEVVCDWFSKDKFFRETFTITTLEKVEAVEA</sequence>
<evidence type="ECO:0000313" key="1">
    <source>
        <dbReference type="EMBL" id="QSV44995.1"/>
    </source>
</evidence>
<keyword evidence="2" id="KW-1185">Reference proteome</keyword>
<protein>
    <submittedName>
        <fullName evidence="1">DUF2158 domain-containing protein</fullName>
    </submittedName>
</protein>
<proteinExistence type="predicted"/>
<name>A0ABX7Q1Q1_9BACT</name>
<dbReference type="RefSeq" id="WP_207162802.1">
    <property type="nucleotide sequence ID" value="NZ_CP071382.1"/>
</dbReference>